<dbReference type="Pfam" id="PF11140">
    <property type="entry name" value="DUF2913"/>
    <property type="match status" value="1"/>
</dbReference>
<dbReference type="RefSeq" id="WP_367168685.1">
    <property type="nucleotide sequence ID" value="NZ_JBFKZN010000016.1"/>
</dbReference>
<sequence length="206" mass="23309">MTDSTTLTQKTGHLAWCALIALQLAKSDGQAQSESQENLFLIRWLSTALKQHRFPREVAPDIGWLLKQGRTLGTRAKMRQKIDYLWRSCSGVLKEQSDLFRLTYALETAKEHHWLYHVLIEKEWTGRHAVTMTNGINAICISRTSLDAAFDENGWQIQPLMAKITGETNALNALLESCDWKALPCPDETGSTRFNLTARTFSVSNV</sequence>
<reference evidence="1 2" key="1">
    <citation type="submission" date="2024-07" db="EMBL/GenBank/DDBJ databases">
        <authorList>
            <person name="Dulla G.F.J."/>
            <person name="Delorm J.G."/>
        </authorList>
    </citation>
    <scope>NUCLEOTIDE SEQUENCE [LARGE SCALE GENOMIC DNA]</scope>
    <source>
        <strain evidence="1 2">JGD 233</strain>
    </source>
</reference>
<organism evidence="1 2">
    <name type="scientific">Erwinia papayae</name>
    <dbReference type="NCBI Taxonomy" id="206499"/>
    <lineage>
        <taxon>Bacteria</taxon>
        <taxon>Pseudomonadati</taxon>
        <taxon>Pseudomonadota</taxon>
        <taxon>Gammaproteobacteria</taxon>
        <taxon>Enterobacterales</taxon>
        <taxon>Erwiniaceae</taxon>
        <taxon>Erwinia</taxon>
    </lineage>
</organism>
<evidence type="ECO:0000313" key="1">
    <source>
        <dbReference type="EMBL" id="MEW5291755.1"/>
    </source>
</evidence>
<dbReference type="Proteomes" id="UP001554567">
    <property type="component" value="Unassembled WGS sequence"/>
</dbReference>
<protein>
    <submittedName>
        <fullName evidence="1">DUF2913 family protein</fullName>
    </submittedName>
</protein>
<dbReference type="InterPro" id="IPR021316">
    <property type="entry name" value="DUF2913"/>
</dbReference>
<comment type="caution">
    <text evidence="1">The sequence shown here is derived from an EMBL/GenBank/DDBJ whole genome shotgun (WGS) entry which is preliminary data.</text>
</comment>
<keyword evidence="2" id="KW-1185">Reference proteome</keyword>
<proteinExistence type="predicted"/>
<name>A0ABV3N7F2_9GAMM</name>
<evidence type="ECO:0000313" key="2">
    <source>
        <dbReference type="Proteomes" id="UP001554567"/>
    </source>
</evidence>
<dbReference type="EMBL" id="JBFKZN010000016">
    <property type="protein sequence ID" value="MEW5291755.1"/>
    <property type="molecule type" value="Genomic_DNA"/>
</dbReference>
<accession>A0ABV3N7F2</accession>
<gene>
    <name evidence="1" type="ORF">ABW286_21710</name>
</gene>